<organism evidence="1 2">
    <name type="scientific">Gloeophyllum trabeum (strain ATCC 11539 / FP-39264 / Madison 617)</name>
    <name type="common">Brown rot fungus</name>
    <dbReference type="NCBI Taxonomy" id="670483"/>
    <lineage>
        <taxon>Eukaryota</taxon>
        <taxon>Fungi</taxon>
        <taxon>Dikarya</taxon>
        <taxon>Basidiomycota</taxon>
        <taxon>Agaricomycotina</taxon>
        <taxon>Agaricomycetes</taxon>
        <taxon>Gloeophyllales</taxon>
        <taxon>Gloeophyllaceae</taxon>
        <taxon>Gloeophyllum</taxon>
    </lineage>
</organism>
<dbReference type="eggNOG" id="ENOG502SNUQ">
    <property type="taxonomic scope" value="Eukaryota"/>
</dbReference>
<dbReference type="RefSeq" id="XP_007868484.1">
    <property type="nucleotide sequence ID" value="XM_007870293.1"/>
</dbReference>
<dbReference type="GeneID" id="19309690"/>
<dbReference type="Proteomes" id="UP000030669">
    <property type="component" value="Unassembled WGS sequence"/>
</dbReference>
<accession>S7RG44</accession>
<dbReference type="AlphaFoldDB" id="S7RG44"/>
<dbReference type="OrthoDB" id="3251057at2759"/>
<keyword evidence="2" id="KW-1185">Reference proteome</keyword>
<proteinExistence type="predicted"/>
<protein>
    <submittedName>
        <fullName evidence="1">Uncharacterized protein</fullName>
    </submittedName>
</protein>
<dbReference type="HOGENOM" id="CLU_912323_0_0_1"/>
<dbReference type="EMBL" id="KB469306">
    <property type="protein sequence ID" value="EPQ53200.1"/>
    <property type="molecule type" value="Genomic_DNA"/>
</dbReference>
<evidence type="ECO:0000313" key="2">
    <source>
        <dbReference type="Proteomes" id="UP000030669"/>
    </source>
</evidence>
<sequence length="305" mass="34017">MALQYGARLVLQDGAPDAMTGDKASQSQFSLEPCQGACWVFGYNGLMRAKYLGASLSLQSYTHVLMMDNASNCITTSNELAKLEMFISFFFKQHKCCKGNSVIHLAHEEELNEEDQDLATLHKGELLAGASPDQEAHDEQVVISAESQSTLKDFPNVMGLSKKVHDSPTLKEAFDKLVEADITLKTDCLMLARCCLTYWNTEHKSTSYKLKSLVLTEDQSALIPDLLDVLEIFNAPTKLFSEKAGKQMPLIIYIIPMFEDMMQQLQSVHQEHEIAAVLWVAAHASLKVVQKYYSLSSDCRPSVSH</sequence>
<evidence type="ECO:0000313" key="1">
    <source>
        <dbReference type="EMBL" id="EPQ53200.1"/>
    </source>
</evidence>
<reference evidence="1 2" key="1">
    <citation type="journal article" date="2012" name="Science">
        <title>The Paleozoic origin of enzymatic lignin decomposition reconstructed from 31 fungal genomes.</title>
        <authorList>
            <person name="Floudas D."/>
            <person name="Binder M."/>
            <person name="Riley R."/>
            <person name="Barry K."/>
            <person name="Blanchette R.A."/>
            <person name="Henrissat B."/>
            <person name="Martinez A.T."/>
            <person name="Otillar R."/>
            <person name="Spatafora J.W."/>
            <person name="Yadav J.S."/>
            <person name="Aerts A."/>
            <person name="Benoit I."/>
            <person name="Boyd A."/>
            <person name="Carlson A."/>
            <person name="Copeland A."/>
            <person name="Coutinho P.M."/>
            <person name="de Vries R.P."/>
            <person name="Ferreira P."/>
            <person name="Findley K."/>
            <person name="Foster B."/>
            <person name="Gaskell J."/>
            <person name="Glotzer D."/>
            <person name="Gorecki P."/>
            <person name="Heitman J."/>
            <person name="Hesse C."/>
            <person name="Hori C."/>
            <person name="Igarashi K."/>
            <person name="Jurgens J.A."/>
            <person name="Kallen N."/>
            <person name="Kersten P."/>
            <person name="Kohler A."/>
            <person name="Kuees U."/>
            <person name="Kumar T.K.A."/>
            <person name="Kuo A."/>
            <person name="LaButti K."/>
            <person name="Larrondo L.F."/>
            <person name="Lindquist E."/>
            <person name="Ling A."/>
            <person name="Lombard V."/>
            <person name="Lucas S."/>
            <person name="Lundell T."/>
            <person name="Martin R."/>
            <person name="McLaughlin D.J."/>
            <person name="Morgenstern I."/>
            <person name="Morin E."/>
            <person name="Murat C."/>
            <person name="Nagy L.G."/>
            <person name="Nolan M."/>
            <person name="Ohm R.A."/>
            <person name="Patyshakuliyeva A."/>
            <person name="Rokas A."/>
            <person name="Ruiz-Duenas F.J."/>
            <person name="Sabat G."/>
            <person name="Salamov A."/>
            <person name="Samejima M."/>
            <person name="Schmutz J."/>
            <person name="Slot J.C."/>
            <person name="St John F."/>
            <person name="Stenlid J."/>
            <person name="Sun H."/>
            <person name="Sun S."/>
            <person name="Syed K."/>
            <person name="Tsang A."/>
            <person name="Wiebenga A."/>
            <person name="Young D."/>
            <person name="Pisabarro A."/>
            <person name="Eastwood D.C."/>
            <person name="Martin F."/>
            <person name="Cullen D."/>
            <person name="Grigoriev I.V."/>
            <person name="Hibbett D.S."/>
        </authorList>
    </citation>
    <scope>NUCLEOTIDE SEQUENCE [LARGE SCALE GENOMIC DNA]</scope>
    <source>
        <strain evidence="1 2">ATCC 11539</strain>
    </source>
</reference>
<dbReference type="KEGG" id="gtr:GLOTRDRAFT_95206"/>
<gene>
    <name evidence="1" type="ORF">GLOTRDRAFT_95206</name>
</gene>
<name>S7RG44_GLOTA</name>